<dbReference type="OrthoDB" id="10044099at2759"/>
<feature type="compositionally biased region" description="Basic and acidic residues" evidence="1">
    <location>
        <begin position="165"/>
        <end position="180"/>
    </location>
</feature>
<feature type="region of interest" description="Disordered" evidence="1">
    <location>
        <begin position="34"/>
        <end position="124"/>
    </location>
</feature>
<evidence type="ECO:0000256" key="1">
    <source>
        <dbReference type="SAM" id="MobiDB-lite"/>
    </source>
</evidence>
<keyword evidence="3" id="KW-1185">Reference proteome</keyword>
<dbReference type="GO" id="GO:0000922">
    <property type="term" value="C:spindle pole"/>
    <property type="evidence" value="ECO:0007669"/>
    <property type="project" value="InterPro"/>
</dbReference>
<gene>
    <name evidence="2" type="ORF">SKAU_G00381570</name>
</gene>
<dbReference type="Proteomes" id="UP001152622">
    <property type="component" value="Chromosome 19"/>
</dbReference>
<feature type="compositionally biased region" description="Polar residues" evidence="1">
    <location>
        <begin position="41"/>
        <end position="54"/>
    </location>
</feature>
<dbReference type="PANTHER" id="PTHR21616">
    <property type="entry name" value="CENTROSOME SPINDLE POLE ASSOCIATED PROTEIN"/>
    <property type="match status" value="1"/>
</dbReference>
<dbReference type="GO" id="GO:0032467">
    <property type="term" value="P:positive regulation of cytokinesis"/>
    <property type="evidence" value="ECO:0007669"/>
    <property type="project" value="InterPro"/>
</dbReference>
<dbReference type="GO" id="GO:0005874">
    <property type="term" value="C:microtubule"/>
    <property type="evidence" value="ECO:0007669"/>
    <property type="project" value="InterPro"/>
</dbReference>
<reference evidence="2" key="1">
    <citation type="journal article" date="2023" name="Science">
        <title>Genome structures resolve the early diversification of teleost fishes.</title>
        <authorList>
            <person name="Parey E."/>
            <person name="Louis A."/>
            <person name="Montfort J."/>
            <person name="Bouchez O."/>
            <person name="Roques C."/>
            <person name="Iampietro C."/>
            <person name="Lluch J."/>
            <person name="Castinel A."/>
            <person name="Donnadieu C."/>
            <person name="Desvignes T."/>
            <person name="Floi Bucao C."/>
            <person name="Jouanno E."/>
            <person name="Wen M."/>
            <person name="Mejri S."/>
            <person name="Dirks R."/>
            <person name="Jansen H."/>
            <person name="Henkel C."/>
            <person name="Chen W.J."/>
            <person name="Zahm M."/>
            <person name="Cabau C."/>
            <person name="Klopp C."/>
            <person name="Thompson A.W."/>
            <person name="Robinson-Rechavi M."/>
            <person name="Braasch I."/>
            <person name="Lecointre G."/>
            <person name="Bobe J."/>
            <person name="Postlethwait J.H."/>
            <person name="Berthelot C."/>
            <person name="Roest Crollius H."/>
            <person name="Guiguen Y."/>
        </authorList>
    </citation>
    <scope>NUCLEOTIDE SEQUENCE</scope>
    <source>
        <strain evidence="2">WJC10195</strain>
    </source>
</reference>
<proteinExistence type="predicted"/>
<evidence type="ECO:0000313" key="3">
    <source>
        <dbReference type="Proteomes" id="UP001152622"/>
    </source>
</evidence>
<sequence length="275" mass="30924">MQAEWEGLDTPLSDRCRERPQVDVFDMARLRIQAPVRRPTSKSSEPISVQSSCDFRQPRCRGKDSAEDPGQPSYPEPPGEGGGAVQQRRAANLRKGGADDYFDLSPRRNHARHMRKCSEDGSLRGSLLESESAFIDQNGEAFSMSPEPELRPRQLSARERRRMKRMEAHSERGSEREERQPAGLLPKQVRGHQGHRGEETEDPSHRDWRTAEEHPPVLEPVSQPAPDRQISTETWTRPGTADALKHLGADPAQSDRPSSRESLVNGWDGPSTYHG</sequence>
<name>A0A9Q1EDS1_SYNKA</name>
<comment type="caution">
    <text evidence="2">The sequence shown here is derived from an EMBL/GenBank/DDBJ whole genome shotgun (WGS) entry which is preliminary data.</text>
</comment>
<feature type="region of interest" description="Disordered" evidence="1">
    <location>
        <begin position="137"/>
        <end position="275"/>
    </location>
</feature>
<accession>A0A9Q1EDS1</accession>
<feature type="compositionally biased region" description="Basic and acidic residues" evidence="1">
    <location>
        <begin position="195"/>
        <end position="216"/>
    </location>
</feature>
<dbReference type="AlphaFoldDB" id="A0A9Q1EDS1"/>
<feature type="compositionally biased region" description="Basic and acidic residues" evidence="1">
    <location>
        <begin position="148"/>
        <end position="158"/>
    </location>
</feature>
<protein>
    <submittedName>
        <fullName evidence="2">Uncharacterized protein</fullName>
    </submittedName>
</protein>
<organism evidence="2 3">
    <name type="scientific">Synaphobranchus kaupii</name>
    <name type="common">Kaup's arrowtooth eel</name>
    <dbReference type="NCBI Taxonomy" id="118154"/>
    <lineage>
        <taxon>Eukaryota</taxon>
        <taxon>Metazoa</taxon>
        <taxon>Chordata</taxon>
        <taxon>Craniata</taxon>
        <taxon>Vertebrata</taxon>
        <taxon>Euteleostomi</taxon>
        <taxon>Actinopterygii</taxon>
        <taxon>Neopterygii</taxon>
        <taxon>Teleostei</taxon>
        <taxon>Anguilliformes</taxon>
        <taxon>Synaphobranchidae</taxon>
        <taxon>Synaphobranchus</taxon>
    </lineage>
</organism>
<dbReference type="PANTHER" id="PTHR21616:SF2">
    <property type="entry name" value="CENTROSOME AND SPINDLE POLE-ASSOCIATED PROTEIN 1"/>
    <property type="match status" value="1"/>
</dbReference>
<evidence type="ECO:0000313" key="2">
    <source>
        <dbReference type="EMBL" id="KAJ8336937.1"/>
    </source>
</evidence>
<dbReference type="GO" id="GO:0005813">
    <property type="term" value="C:centrosome"/>
    <property type="evidence" value="ECO:0007669"/>
    <property type="project" value="InterPro"/>
</dbReference>
<dbReference type="EMBL" id="JAINUF010000019">
    <property type="protein sequence ID" value="KAJ8336937.1"/>
    <property type="molecule type" value="Genomic_DNA"/>
</dbReference>
<dbReference type="InterPro" id="IPR026708">
    <property type="entry name" value="CSPP1"/>
</dbReference>